<reference evidence="1 2" key="1">
    <citation type="submission" date="2011-09" db="EMBL/GenBank/DDBJ databases">
        <authorList>
            <person name="Weinstock G."/>
            <person name="Sodergren E."/>
            <person name="Clifton S."/>
            <person name="Fulton L."/>
            <person name="Fulton B."/>
            <person name="Courtney L."/>
            <person name="Fronick C."/>
            <person name="Harrison M."/>
            <person name="Strong C."/>
            <person name="Farmer C."/>
            <person name="Delahaunty K."/>
            <person name="Markovic C."/>
            <person name="Hall O."/>
            <person name="Minx P."/>
            <person name="Tomlinson C."/>
            <person name="Mitreva M."/>
            <person name="Hou S."/>
            <person name="Chen J."/>
            <person name="Wollam A."/>
            <person name="Pepin K.H."/>
            <person name="Johnson M."/>
            <person name="Bhonagiri V."/>
            <person name="Zhang X."/>
            <person name="Suruliraj S."/>
            <person name="Warren W."/>
            <person name="Chinwalla A."/>
            <person name="Mardis E.R."/>
            <person name="Wilson R.K."/>
        </authorList>
    </citation>
    <scope>NUCLEOTIDE SEQUENCE [LARGE SCALE GENOMIC DNA]</scope>
    <source>
        <strain evidence="1 2">F0435</strain>
    </source>
</reference>
<gene>
    <name evidence="1" type="ORF">HMPREF9104_02225</name>
</gene>
<sequence>AWWSTFLLDKHEPRKILESQFFLDGAFIQISALRSCPKFSTKSAEFLNY</sequence>
<proteinExistence type="predicted"/>
<accession>H1LHY4</accession>
<dbReference type="Proteomes" id="UP000005025">
    <property type="component" value="Unassembled WGS sequence"/>
</dbReference>
<dbReference type="STRING" id="797516.HMPREF9104_02225"/>
<comment type="caution">
    <text evidence="1">The sequence shown here is derived from an EMBL/GenBank/DDBJ whole genome shotgun (WGS) entry which is preliminary data.</text>
</comment>
<organism evidence="1 2">
    <name type="scientific">Lentilactobacillus kisonensis F0435</name>
    <dbReference type="NCBI Taxonomy" id="797516"/>
    <lineage>
        <taxon>Bacteria</taxon>
        <taxon>Bacillati</taxon>
        <taxon>Bacillota</taxon>
        <taxon>Bacilli</taxon>
        <taxon>Lactobacillales</taxon>
        <taxon>Lactobacillaceae</taxon>
        <taxon>Lentilactobacillus</taxon>
    </lineage>
</organism>
<feature type="non-terminal residue" evidence="1">
    <location>
        <position position="1"/>
    </location>
</feature>
<protein>
    <submittedName>
        <fullName evidence="1">Uncharacterized protein</fullName>
    </submittedName>
</protein>
<name>H1LHY4_9LACO</name>
<dbReference type="EMBL" id="AGRJ01000199">
    <property type="protein sequence ID" value="EHO50052.1"/>
    <property type="molecule type" value="Genomic_DNA"/>
</dbReference>
<dbReference type="HOGENOM" id="CLU_3146277_0_0_9"/>
<evidence type="ECO:0000313" key="1">
    <source>
        <dbReference type="EMBL" id="EHO50052.1"/>
    </source>
</evidence>
<dbReference type="AlphaFoldDB" id="H1LHY4"/>
<evidence type="ECO:0000313" key="2">
    <source>
        <dbReference type="Proteomes" id="UP000005025"/>
    </source>
</evidence>